<dbReference type="AlphaFoldDB" id="A0A1A9AHR5"/>
<evidence type="ECO:0000313" key="3">
    <source>
        <dbReference type="EMBL" id="SBT55703.1"/>
    </source>
</evidence>
<evidence type="ECO:0000313" key="4">
    <source>
        <dbReference type="Proteomes" id="UP000078550"/>
    </source>
</evidence>
<evidence type="ECO:0000256" key="2">
    <source>
        <dbReference type="SAM" id="Phobius"/>
    </source>
</evidence>
<organism evidence="3 4">
    <name type="scientific">Plasmodium ovale wallikeri</name>
    <dbReference type="NCBI Taxonomy" id="864142"/>
    <lineage>
        <taxon>Eukaryota</taxon>
        <taxon>Sar</taxon>
        <taxon>Alveolata</taxon>
        <taxon>Apicomplexa</taxon>
        <taxon>Aconoidasida</taxon>
        <taxon>Haemosporida</taxon>
        <taxon>Plasmodiidae</taxon>
        <taxon>Plasmodium</taxon>
        <taxon>Plasmodium (Plasmodium)</taxon>
    </lineage>
</organism>
<protein>
    <submittedName>
        <fullName evidence="3">STP1 protein</fullName>
    </submittedName>
</protein>
<dbReference type="Proteomes" id="UP000078550">
    <property type="component" value="Unassembled WGS sequence"/>
</dbReference>
<keyword evidence="2" id="KW-1133">Transmembrane helix</keyword>
<sequence>MERSNYNCEEILKASRKDTVNAYLPYKTPILQGAIRIITEFKKKKEDGVDYKKLCKELSKYVNVQKGCINPNIKSADRTTFKQQWKNIISSLTTTFTTQNIVKLCYWEGDKGKRDKERILDLNDKFRKFCIEKKPYEAKLSNMDFEECIKYIQLIEAKKKEFQSMDPRYTIIEQYQEYFNIRSNCNYPWLADNKPDMVCRRTTTIKPPERNSKGTTTLGDTHQTSPDATHIKVEGDHKDTALPAKPPSTENTDNPSTKTPGTGHEQMTNKGVPDSGGNFKDPDITKIRISGTPFSDSPPVFPPTASKDYLDYNDPELQKYIGYYGNNLDGHKIPYDVHHPINKKPVKFHKTYPLYAQNTPNTPIITQPFNFKFPTIPRTQEYIHPIIHTQKFPETIPHSHKFTKIYLPGRVNYFPKSKSIENHASFFLPQLPPFPKITSGNKEMEVVRIQLPTPDPSLFRSPFMIYTLVFLTLFTIITTLFLLFKYTPFGLLFSKKKKKKRLKRQLKIKKIPEESPHFNKINNYLASIIPYENKADTDKKIYNQIEIQKFIIKKNKSLKKIKKNKQKTLIDIHMELLNEFKSDEWEMNKNDFLEICLEEFIRAQNERYANLERNQSIKKNISIPNTKEEKIVLWDKWAERYRPIWENFKRENMFKVLQNKWKEEEKAYLEKVEAENNILNENQKIPLIEVKKVIWKMWIAKQATLIEHYKKESWIRSLVEELDRVSDEYKNVKDRDDLFLIHIADVEHKKNKEVQTQDNETFIMKVLIQIHMMIIEECIRQESAEKKEVVLDTLICKFNKKKIQRIN</sequence>
<dbReference type="EMBL" id="FLRE01001034">
    <property type="protein sequence ID" value="SBT55703.1"/>
    <property type="molecule type" value="Genomic_DNA"/>
</dbReference>
<keyword evidence="2" id="KW-0812">Transmembrane</keyword>
<evidence type="ECO:0000256" key="1">
    <source>
        <dbReference type="SAM" id="MobiDB-lite"/>
    </source>
</evidence>
<reference evidence="4" key="1">
    <citation type="submission" date="2016-05" db="EMBL/GenBank/DDBJ databases">
        <authorList>
            <person name="Naeem Raeece"/>
        </authorList>
    </citation>
    <scope>NUCLEOTIDE SEQUENCE [LARGE SCALE GENOMIC DNA]</scope>
</reference>
<keyword evidence="2" id="KW-0472">Membrane</keyword>
<proteinExistence type="predicted"/>
<feature type="compositionally biased region" description="Polar residues" evidence="1">
    <location>
        <begin position="248"/>
        <end position="269"/>
    </location>
</feature>
<feature type="compositionally biased region" description="Basic and acidic residues" evidence="1">
    <location>
        <begin position="229"/>
        <end position="240"/>
    </location>
</feature>
<name>A0A1A9AHR5_PLAOA</name>
<accession>A0A1A9AHR5</accession>
<feature type="compositionally biased region" description="Polar residues" evidence="1">
    <location>
        <begin position="213"/>
        <end position="227"/>
    </location>
</feature>
<feature type="transmembrane region" description="Helical" evidence="2">
    <location>
        <begin position="463"/>
        <end position="493"/>
    </location>
</feature>
<gene>
    <name evidence="3" type="ORF">POVWA2_069380</name>
</gene>
<feature type="region of interest" description="Disordered" evidence="1">
    <location>
        <begin position="203"/>
        <end position="281"/>
    </location>
</feature>